<gene>
    <name evidence="1" type="ORF">DFR70_12689</name>
</gene>
<evidence type="ECO:0000313" key="2">
    <source>
        <dbReference type="Proteomes" id="UP000247569"/>
    </source>
</evidence>
<dbReference type="GO" id="GO:0016787">
    <property type="term" value="F:hydrolase activity"/>
    <property type="evidence" value="ECO:0007669"/>
    <property type="project" value="UniProtKB-KW"/>
</dbReference>
<sequence>MSSQDARNSTRWLSVVALGVTAVLGVVPGLAYADDDTPAGGCETVAVPVSTGGNLIGQLCGPVTRTDTVLVLVAGSAANRSYWDFPYQRERYSFQLAMARAGFATLALDRPGNGLALGPISGATPGNQPPAATTATADAQGVHEVVQALRHGTTDHQYRRVVLAGNAVGSGVSVLEASTYHDVDGMLLTGYSHSIDPPVAIQALPDFRPAAAVEPFAGRGFGPGWFTLEFTSDYAKRWYFGPDVDPEVVDTAQATRDVFSIAEWPDGLTATLPGPTSRITVPVLITAGSEDRLGCGTVCQDSATLHAAEAPYFAPAAQLQTYVQPRAGNMSLLAPNADELHHVVIDWMNATVPE</sequence>
<dbReference type="SUPFAM" id="SSF53474">
    <property type="entry name" value="alpha/beta-Hydrolases"/>
    <property type="match status" value="1"/>
</dbReference>
<evidence type="ECO:0000313" key="1">
    <source>
        <dbReference type="EMBL" id="PXX53968.1"/>
    </source>
</evidence>
<dbReference type="InterPro" id="IPR029058">
    <property type="entry name" value="AB_hydrolase_fold"/>
</dbReference>
<protein>
    <submittedName>
        <fullName evidence="1">Alpha/beta hydrolase family protein</fullName>
    </submittedName>
</protein>
<dbReference type="Proteomes" id="UP000247569">
    <property type="component" value="Unassembled WGS sequence"/>
</dbReference>
<dbReference type="AlphaFoldDB" id="A0A318JP27"/>
<dbReference type="EMBL" id="QJKF01000026">
    <property type="protein sequence ID" value="PXX53968.1"/>
    <property type="molecule type" value="Genomic_DNA"/>
</dbReference>
<reference evidence="1 2" key="1">
    <citation type="submission" date="2018-05" db="EMBL/GenBank/DDBJ databases">
        <title>Genomic Encyclopedia of Type Strains, Phase IV (KMG-IV): sequencing the most valuable type-strain genomes for metagenomic binning, comparative biology and taxonomic classification.</title>
        <authorList>
            <person name="Goeker M."/>
        </authorList>
    </citation>
    <scope>NUCLEOTIDE SEQUENCE [LARGE SCALE GENOMIC DNA]</scope>
    <source>
        <strain evidence="1 2">DSM 44704</strain>
    </source>
</reference>
<keyword evidence="2" id="KW-1185">Reference proteome</keyword>
<comment type="caution">
    <text evidence="1">The sequence shown here is derived from an EMBL/GenBank/DDBJ whole genome shotgun (WGS) entry which is preliminary data.</text>
</comment>
<dbReference type="Gene3D" id="3.40.50.1820">
    <property type="entry name" value="alpha/beta hydrolase"/>
    <property type="match status" value="1"/>
</dbReference>
<proteinExistence type="predicted"/>
<name>A0A318JP27_9NOCA</name>
<accession>A0A318JP27</accession>
<organism evidence="1 2">
    <name type="scientific">Nocardia tenerifensis</name>
    <dbReference type="NCBI Taxonomy" id="228006"/>
    <lineage>
        <taxon>Bacteria</taxon>
        <taxon>Bacillati</taxon>
        <taxon>Actinomycetota</taxon>
        <taxon>Actinomycetes</taxon>
        <taxon>Mycobacteriales</taxon>
        <taxon>Nocardiaceae</taxon>
        <taxon>Nocardia</taxon>
    </lineage>
</organism>
<keyword evidence="1" id="KW-0378">Hydrolase</keyword>